<proteinExistence type="predicted"/>
<comment type="caution">
    <text evidence="1">The sequence shown here is derived from an EMBL/GenBank/DDBJ whole genome shotgun (WGS) entry which is preliminary data.</text>
</comment>
<dbReference type="EMBL" id="JARUHG010000001">
    <property type="protein sequence ID" value="MDR0182427.1"/>
    <property type="molecule type" value="Genomic_DNA"/>
</dbReference>
<sequence>MHQSNEWHQATPHAAADTGAGGEATTLIIDRLAVAAHSSALRATMRARIHLDRASAAYYRAEATAHQLNPYLSVQKRMRLANRAAARAIAATDRATLAELQLRMLVSLDAAAPAATPSCEPMAVIVVTVHRDRIEQHARLVMGTAASASRRWTRVGGSSWRCSDADWAEHEEALGVELTEFCEAMDLPSRVADMLPRPPAPASRAAAIAAAEVGHG</sequence>
<evidence type="ECO:0000313" key="2">
    <source>
        <dbReference type="Proteomes" id="UP001233535"/>
    </source>
</evidence>
<dbReference type="Proteomes" id="UP001233535">
    <property type="component" value="Unassembled WGS sequence"/>
</dbReference>
<keyword evidence="2" id="KW-1185">Reference proteome</keyword>
<dbReference type="RefSeq" id="WP_309261570.1">
    <property type="nucleotide sequence ID" value="NZ_JARUHG010000001.1"/>
</dbReference>
<accession>A0ABU1CB87</accession>
<organism evidence="1 2">
    <name type="scientific">Lysobacter arvi</name>
    <dbReference type="NCBI Taxonomy" id="3038776"/>
    <lineage>
        <taxon>Bacteria</taxon>
        <taxon>Pseudomonadati</taxon>
        <taxon>Pseudomonadota</taxon>
        <taxon>Gammaproteobacteria</taxon>
        <taxon>Lysobacterales</taxon>
        <taxon>Lysobacteraceae</taxon>
        <taxon>Lysobacter</taxon>
    </lineage>
</organism>
<reference evidence="1 2" key="1">
    <citation type="submission" date="2023-04" db="EMBL/GenBank/DDBJ databases">
        <title>Lysobacter sp. strain UC isolated from soil sample.</title>
        <authorList>
            <person name="Choksket S."/>
            <person name="Harshvardhan F."/>
            <person name="Rana R."/>
            <person name="Patil P.B."/>
            <person name="Korpole S."/>
        </authorList>
    </citation>
    <scope>NUCLEOTIDE SEQUENCE [LARGE SCALE GENOMIC DNA]</scope>
    <source>
        <strain evidence="1 2">UC</strain>
    </source>
</reference>
<evidence type="ECO:0000313" key="1">
    <source>
        <dbReference type="EMBL" id="MDR0182427.1"/>
    </source>
</evidence>
<name>A0ABU1CB87_9GAMM</name>
<protein>
    <submittedName>
        <fullName evidence="1">Uncharacterized protein</fullName>
    </submittedName>
</protein>
<gene>
    <name evidence="1" type="ORF">P8609_05495</name>
</gene>